<gene>
    <name evidence="3" type="primary">ehuB</name>
    <name evidence="3" type="ORF">ACFPXP_05890</name>
</gene>
<dbReference type="Proteomes" id="UP001596250">
    <property type="component" value="Unassembled WGS sequence"/>
</dbReference>
<evidence type="ECO:0000313" key="4">
    <source>
        <dbReference type="Proteomes" id="UP001596250"/>
    </source>
</evidence>
<reference evidence="4" key="1">
    <citation type="journal article" date="2019" name="Int. J. Syst. Evol. Microbiol.">
        <title>The Global Catalogue of Microorganisms (GCM) 10K type strain sequencing project: providing services to taxonomists for standard genome sequencing and annotation.</title>
        <authorList>
            <consortium name="The Broad Institute Genomics Platform"/>
            <consortium name="The Broad Institute Genome Sequencing Center for Infectious Disease"/>
            <person name="Wu L."/>
            <person name="Ma J."/>
        </authorList>
    </citation>
    <scope>NUCLEOTIDE SEQUENCE [LARGE SCALE GENOMIC DNA]</scope>
    <source>
        <strain evidence="4">CCM 8749</strain>
    </source>
</reference>
<organism evidence="3 4">
    <name type="scientific">Marinicrinis lubricantis</name>
    <dbReference type="NCBI Taxonomy" id="2086470"/>
    <lineage>
        <taxon>Bacteria</taxon>
        <taxon>Bacillati</taxon>
        <taxon>Bacillota</taxon>
        <taxon>Bacilli</taxon>
        <taxon>Bacillales</taxon>
        <taxon>Paenibacillaceae</taxon>
    </lineage>
</organism>
<dbReference type="InterPro" id="IPR001638">
    <property type="entry name" value="Solute-binding_3/MltF_N"/>
</dbReference>
<evidence type="ECO:0000313" key="3">
    <source>
        <dbReference type="EMBL" id="MFC5985962.1"/>
    </source>
</evidence>
<feature type="domain" description="Solute-binding protein family 3/N-terminal" evidence="2">
    <location>
        <begin position="126"/>
        <end position="299"/>
    </location>
</feature>
<protein>
    <submittedName>
        <fullName evidence="3">Ectoine/hydroxyectoine ABC transporter substrate-binding protein EhuB</fullName>
    </submittedName>
</protein>
<dbReference type="SUPFAM" id="SSF53850">
    <property type="entry name" value="Periplasmic binding protein-like II"/>
    <property type="match status" value="1"/>
</dbReference>
<dbReference type="InterPro" id="IPR014337">
    <property type="entry name" value="Ectoine_EhuB"/>
</dbReference>
<dbReference type="PANTHER" id="PTHR35936">
    <property type="entry name" value="MEMBRANE-BOUND LYTIC MUREIN TRANSGLYCOSYLASE F"/>
    <property type="match status" value="1"/>
</dbReference>
<evidence type="ECO:0000259" key="2">
    <source>
        <dbReference type="SMART" id="SM00062"/>
    </source>
</evidence>
<sequence length="299" mass="31856">MKLISKKFLLFFVLLTLVAAVIGCGNNNGSKGGKVVMVEDFEQPDIEGVRGYGAAAFRSEDVALRDAFNTELAKLKESGDLLTLLEENGFSEAELPGDQSMKALCGPSFQEGSGGNTLEKIKSEGKVVVGFANEKPYAYQDENGELKGEAISVATAVFKNMGIEEIEGKLVEFGSLIPGLQAGRFDVITAGMYITPDRCEQVVFAEPEYSIGEALGVIEGNPKDLHSYEDIANNPDAKIAVMQGAIEIGYLEQVGVKDDQIVKVPDQAAALNAVQSGRADAVTMTSMSLKSILESAEGK</sequence>
<dbReference type="RefSeq" id="WP_379893257.1">
    <property type="nucleotide sequence ID" value="NZ_CBCSCT010000019.1"/>
</dbReference>
<dbReference type="Pfam" id="PF00497">
    <property type="entry name" value="SBP_bac_3"/>
    <property type="match status" value="1"/>
</dbReference>
<dbReference type="NCBIfam" id="TIGR02995">
    <property type="entry name" value="ectoine_ehuB"/>
    <property type="match status" value="1"/>
</dbReference>
<keyword evidence="1" id="KW-0732">Signal</keyword>
<dbReference type="EMBL" id="JBHSQV010000034">
    <property type="protein sequence ID" value="MFC5985962.1"/>
    <property type="molecule type" value="Genomic_DNA"/>
</dbReference>
<name>A0ABW1ILP3_9BACL</name>
<dbReference type="PANTHER" id="PTHR35936:SF17">
    <property type="entry name" value="ARGININE-BINDING EXTRACELLULAR PROTEIN ARTP"/>
    <property type="match status" value="1"/>
</dbReference>
<evidence type="ECO:0000256" key="1">
    <source>
        <dbReference type="ARBA" id="ARBA00022729"/>
    </source>
</evidence>
<dbReference type="Gene3D" id="3.40.190.10">
    <property type="entry name" value="Periplasmic binding protein-like II"/>
    <property type="match status" value="2"/>
</dbReference>
<keyword evidence="4" id="KW-1185">Reference proteome</keyword>
<comment type="caution">
    <text evidence="3">The sequence shown here is derived from an EMBL/GenBank/DDBJ whole genome shotgun (WGS) entry which is preliminary data.</text>
</comment>
<dbReference type="PROSITE" id="PS51257">
    <property type="entry name" value="PROKAR_LIPOPROTEIN"/>
    <property type="match status" value="1"/>
</dbReference>
<proteinExistence type="predicted"/>
<dbReference type="SMART" id="SM00062">
    <property type="entry name" value="PBPb"/>
    <property type="match status" value="1"/>
</dbReference>
<accession>A0ABW1ILP3</accession>